<dbReference type="Gene3D" id="1.25.40.470">
    <property type="match status" value="1"/>
</dbReference>
<dbReference type="SUPFAM" id="SSF50978">
    <property type="entry name" value="WD40 repeat-like"/>
    <property type="match status" value="1"/>
</dbReference>
<organism evidence="3 4">
    <name type="scientific">Cerrena zonata</name>
    <dbReference type="NCBI Taxonomy" id="2478898"/>
    <lineage>
        <taxon>Eukaryota</taxon>
        <taxon>Fungi</taxon>
        <taxon>Dikarya</taxon>
        <taxon>Basidiomycota</taxon>
        <taxon>Agaricomycotina</taxon>
        <taxon>Agaricomycetes</taxon>
        <taxon>Polyporales</taxon>
        <taxon>Cerrenaceae</taxon>
        <taxon>Cerrena</taxon>
    </lineage>
</organism>
<dbReference type="GO" id="GO:0005198">
    <property type="term" value="F:structural molecule activity"/>
    <property type="evidence" value="ECO:0007669"/>
    <property type="project" value="InterPro"/>
</dbReference>
<feature type="region of interest" description="Disordered" evidence="1">
    <location>
        <begin position="373"/>
        <end position="432"/>
    </location>
</feature>
<reference evidence="3 4" key="1">
    <citation type="submission" date="2022-09" db="EMBL/GenBank/DDBJ databases">
        <authorList>
            <person name="Palmer J.M."/>
        </authorList>
    </citation>
    <scope>NUCLEOTIDE SEQUENCE [LARGE SCALE GENOMIC DNA]</scope>
    <source>
        <strain evidence="3 4">DSM 7382</strain>
    </source>
</reference>
<dbReference type="GO" id="GO:0030117">
    <property type="term" value="C:membrane coat"/>
    <property type="evidence" value="ECO:0007669"/>
    <property type="project" value="InterPro"/>
</dbReference>
<name>A0AAW0FEK6_9APHY</name>
<dbReference type="Pfam" id="PF04053">
    <property type="entry name" value="B-prop_COPA_B_2nd"/>
    <property type="match status" value="1"/>
</dbReference>
<feature type="compositionally biased region" description="Low complexity" evidence="1">
    <location>
        <begin position="411"/>
        <end position="432"/>
    </location>
</feature>
<evidence type="ECO:0000256" key="1">
    <source>
        <dbReference type="SAM" id="MobiDB-lite"/>
    </source>
</evidence>
<evidence type="ECO:0000313" key="4">
    <source>
        <dbReference type="Proteomes" id="UP001385951"/>
    </source>
</evidence>
<dbReference type="InterPro" id="IPR006692">
    <property type="entry name" value="Beta-prop_COPA/B_2nd"/>
</dbReference>
<evidence type="ECO:0000313" key="3">
    <source>
        <dbReference type="EMBL" id="KAK7678607.1"/>
    </source>
</evidence>
<dbReference type="Proteomes" id="UP001385951">
    <property type="component" value="Unassembled WGS sequence"/>
</dbReference>
<evidence type="ECO:0000259" key="2">
    <source>
        <dbReference type="Pfam" id="PF04053"/>
    </source>
</evidence>
<dbReference type="GO" id="GO:0016192">
    <property type="term" value="P:vesicle-mediated transport"/>
    <property type="evidence" value="ECO:0007669"/>
    <property type="project" value="InterPro"/>
</dbReference>
<sequence length="432" mass="47614">MDSNNKLITAKNSEVFQSIIKPNSTEGLKDGDSLHLQQRELGSIEIFPQSLAHSPNSRYAAVCGDGEYIIYTALAWRSKTYGKALDFAWNTHDFTNATTFAIRESKLSVKVFKNFQEHVTVELVYEADKIFPGNLLSVKSAGCLSFYDWESGKLVRRVDIDEEIQDVVWSDNGELLAIVTTSGVGENSGTGSKNDETYFLSYDQNLYEEALNEGSLDPEEGAENAFDVLYTLPTSESILFGKFIGDVFIYTTSSTNRLNYFVGGEVINLGHFDHKYYIVGYKAQEAEAKGKYNIALQSWWLTGNKDKCLDLLIKSERYTEAAFLGTNYSSDPAKVAHAVKLWKKQLNDKERSKVSERLIEDFSSLNINGSSAAPGESLIDLEEPKINGNDEVASEEAAEEAAEEIAEEVDAPLADSPAADAPAADAPAADAE</sequence>
<dbReference type="GO" id="GO:0006886">
    <property type="term" value="P:intracellular protein transport"/>
    <property type="evidence" value="ECO:0007669"/>
    <property type="project" value="InterPro"/>
</dbReference>
<dbReference type="InterPro" id="IPR036322">
    <property type="entry name" value="WD40_repeat_dom_sf"/>
</dbReference>
<protein>
    <recommendedName>
        <fullName evidence="2">COPA/B second beta-propeller domain-containing protein</fullName>
    </recommendedName>
</protein>
<comment type="caution">
    <text evidence="3">The sequence shown here is derived from an EMBL/GenBank/DDBJ whole genome shotgun (WGS) entry which is preliminary data.</text>
</comment>
<keyword evidence="4" id="KW-1185">Reference proteome</keyword>
<proteinExistence type="predicted"/>
<gene>
    <name evidence="3" type="ORF">QCA50_018330</name>
</gene>
<dbReference type="EMBL" id="JASBNA010000069">
    <property type="protein sequence ID" value="KAK7678607.1"/>
    <property type="molecule type" value="Genomic_DNA"/>
</dbReference>
<dbReference type="AlphaFoldDB" id="A0AAW0FEK6"/>
<feature type="compositionally biased region" description="Acidic residues" evidence="1">
    <location>
        <begin position="392"/>
        <end position="410"/>
    </location>
</feature>
<feature type="domain" description="COPA/B second beta-propeller" evidence="2">
    <location>
        <begin position="12"/>
        <end position="285"/>
    </location>
</feature>
<accession>A0AAW0FEK6</accession>